<dbReference type="Proteomes" id="UP000596157">
    <property type="component" value="Chromosome"/>
</dbReference>
<evidence type="ECO:0000313" key="1">
    <source>
        <dbReference type="EMBL" id="QQO62527.1"/>
    </source>
</evidence>
<evidence type="ECO:0000313" key="2">
    <source>
        <dbReference type="Proteomes" id="UP000596157"/>
    </source>
</evidence>
<sequence length="154" mass="18595">MSQRQTYQSFVNMNKERHVTWFDYIYMIYHFEDIPDDLILSVIKITSPDLIKMDDILFLENLFTNDKYQDKLKQEQSKKNIQYWLNMVHLTGVFEFMSYDDVIKIGEKLVTAWNNKIKAEYDTYEFGKAHLLCDEDEEEVLITIHQYKENEAII</sequence>
<dbReference type="EMBL" id="CP067099">
    <property type="protein sequence ID" value="QQO62527.1"/>
    <property type="molecule type" value="Genomic_DNA"/>
</dbReference>
<accession>A0ABX7AEX8</accession>
<dbReference type="GeneID" id="92277156"/>
<name>A0ABX7AEX8_9GAMM</name>
<gene>
    <name evidence="1" type="ORF">JI723_00540</name>
</gene>
<protein>
    <submittedName>
        <fullName evidence="1">Uncharacterized protein</fullName>
    </submittedName>
</protein>
<keyword evidence="2" id="KW-1185">Reference proteome</keyword>
<organism evidence="1 2">
    <name type="scientific">Providencia manganoxydans</name>
    <dbReference type="NCBI Taxonomy" id="2923283"/>
    <lineage>
        <taxon>Bacteria</taxon>
        <taxon>Pseudomonadati</taxon>
        <taxon>Pseudomonadota</taxon>
        <taxon>Gammaproteobacteria</taxon>
        <taxon>Enterobacterales</taxon>
        <taxon>Morganellaceae</taxon>
        <taxon>Providencia</taxon>
    </lineage>
</organism>
<dbReference type="RefSeq" id="WP_337979700.1">
    <property type="nucleotide sequence ID" value="NZ_CP067099.1"/>
</dbReference>
<proteinExistence type="predicted"/>
<reference evidence="2" key="1">
    <citation type="submission" date="2021-01" db="EMBL/GenBank/DDBJ databases">
        <title>Providencia vermicola LLDRA6, a soil-borne Mn(II)-oxidizing bacterium, exploits a strategy of superoxide production coupled to hydrogen peroxide consumption to generate Mn oxides, as revealed by transcriptional up-regulation of genes for phenylacetic acid catabolism.</title>
        <authorList>
            <person name="Chen S."/>
            <person name="Ding Z."/>
            <person name="Chen J."/>
            <person name="Luo J."/>
            <person name="Ruan X."/>
            <person name="Li Z."/>
            <person name="Liao F."/>
            <person name="He J."/>
            <person name="Li D."/>
        </authorList>
    </citation>
    <scope>NUCLEOTIDE SEQUENCE [LARGE SCALE GENOMIC DNA]</scope>
    <source>
        <strain evidence="2">LLDRA6</strain>
    </source>
</reference>